<evidence type="ECO:0000256" key="2">
    <source>
        <dbReference type="ARBA" id="ARBA00022525"/>
    </source>
</evidence>
<keyword evidence="4" id="KW-0812">Transmembrane</keyword>
<dbReference type="GO" id="GO:0005576">
    <property type="term" value="C:extracellular region"/>
    <property type="evidence" value="ECO:0007669"/>
    <property type="project" value="UniProtKB-SubCell"/>
</dbReference>
<name>A0A0H2ZFP9_PSEAB</name>
<dbReference type="InterPro" id="IPR011493">
    <property type="entry name" value="GLUG"/>
</dbReference>
<keyword evidence="4" id="KW-1133">Transmembrane helix</keyword>
<dbReference type="SUPFAM" id="SSF51126">
    <property type="entry name" value="Pectin lyase-like"/>
    <property type="match status" value="1"/>
</dbReference>
<dbReference type="Gene3D" id="2.160.20.10">
    <property type="entry name" value="Single-stranded right-handed beta-helix, Pectin lyase-like"/>
    <property type="match status" value="1"/>
</dbReference>
<evidence type="ECO:0000256" key="3">
    <source>
        <dbReference type="ARBA" id="ARBA00022729"/>
    </source>
</evidence>
<gene>
    <name evidence="6" type="primary">cupB5</name>
    <name evidence="6" type="ordered locus">PA14_11100</name>
</gene>
<dbReference type="InterPro" id="IPR012334">
    <property type="entry name" value="Pectin_lyas_fold"/>
</dbReference>
<feature type="transmembrane region" description="Helical" evidence="4">
    <location>
        <begin position="34"/>
        <end position="54"/>
    </location>
</feature>
<dbReference type="Pfam" id="PF07581">
    <property type="entry name" value="Glug"/>
    <property type="match status" value="3"/>
</dbReference>
<dbReference type="KEGG" id="pau:PA14_11100"/>
<dbReference type="PANTHER" id="PTHR12338:SF8">
    <property type="entry name" value="HEME_HEMOPEXIN-BINDING PROTEIN"/>
    <property type="match status" value="1"/>
</dbReference>
<evidence type="ECO:0000259" key="5">
    <source>
        <dbReference type="SMART" id="SM00912"/>
    </source>
</evidence>
<dbReference type="InterPro" id="IPR011050">
    <property type="entry name" value="Pectin_lyase_fold/virulence"/>
</dbReference>
<dbReference type="AlphaFoldDB" id="A0A0H2ZFP9"/>
<dbReference type="SMART" id="SM00912">
    <property type="entry name" value="Haemagg_act"/>
    <property type="match status" value="1"/>
</dbReference>
<proteinExistence type="predicted"/>
<evidence type="ECO:0000313" key="6">
    <source>
        <dbReference type="EMBL" id="ABJ13354.1"/>
    </source>
</evidence>
<dbReference type="NCBIfam" id="TIGR01901">
    <property type="entry name" value="adhes_NPXG"/>
    <property type="match status" value="1"/>
</dbReference>
<feature type="domain" description="Filamentous haemagglutinin FhaB/tRNA nuclease CdiA-like TPS" evidence="5">
    <location>
        <begin position="51"/>
        <end position="166"/>
    </location>
</feature>
<keyword evidence="3" id="KW-0732">Signal</keyword>
<dbReference type="InterPro" id="IPR050909">
    <property type="entry name" value="Bact_Autotransporter_VF"/>
</dbReference>
<dbReference type="Pfam" id="PF13018">
    <property type="entry name" value="ESPR"/>
    <property type="match status" value="1"/>
</dbReference>
<evidence type="ECO:0000256" key="1">
    <source>
        <dbReference type="ARBA" id="ARBA00004613"/>
    </source>
</evidence>
<dbReference type="Proteomes" id="UP000000653">
    <property type="component" value="Chromosome"/>
</dbReference>
<dbReference type="InterPro" id="IPR008638">
    <property type="entry name" value="FhaB/CdiA-like_TPS"/>
</dbReference>
<accession>A0A0H2ZFP9</accession>
<dbReference type="RefSeq" id="WP_003137608.1">
    <property type="nucleotide sequence ID" value="NC_008463.1"/>
</dbReference>
<keyword evidence="4" id="KW-0472">Membrane</keyword>
<dbReference type="Gene3D" id="2.160.20.110">
    <property type="match status" value="2"/>
</dbReference>
<sequence>MNKCYALVWNVSQGCWNVVSEGSRRRGKPAGAKAAIASALALLGATALAPAYALPSGGTVVGGSANGEIHLSGGNSLSVNQKVDKLIANWDSFSVAAGERVIFNQPSSSSIALNRVIGTKASDIQGRIDANGQVFLVNPNGVLFGRGAQVNVGGLVASTLDITDAEFNGNSSRYRFTGPSTNGVLNHGGAITAAEGGSIALLGAQVDNRGTVLAQMGGVGLGAGSDLTLNFDGNKLLDIRVDAGVANALASNGGLLKADGGRVLMAARTANALLNTVVNSQGAIEARSLRGKNGRIVLDGGPDGKVMVGGALSANALKGPGHGGTVEVRGQAVEVALGTQVNTLASNGLNGTWKIAADKIDVRPSAVSDGVTVHADTLSRNLASTNIELVSTKGDLDLDGSVSWASGNRLGLGSAADLTLNGRLNASGAKAGLELKAEGAIDINDKIVLGGAGSALAMDAGEGHRVNGTASVSLAGANATYVSGGYYYTVVQNLAQLQAINKNLDGLYVLGGNILGGSYYCTALQSIGGPAGVFSGTLDGLGNSIGNLSISNTGPNVGLFARSSGTLSNLKLNNLRVSDNTYGSGPSSLGALVGINSGRIANVSASGVSVVGSRLRSNALGGLVGRNINGQITNASVSGGVTAYAASTAVGGLVGENFTTAWGPEAVIENAHSNVHVAAQSTERNSLGGVGGLVGLNAKATIRASGSQGKVETYRPGLNVGGLVGYNMFGHVSDSSASGQVEAGGAGYTGGLVGLSSGGEIFRSQASGSVYSKGGLATGGLIGKAEGNGMLGNLKASGSVMDQGGADLGGLVGNNSQGAIETAEATGKVSGGSNSRVGGLIGHNLGGSVAHAISRGDVSGGFNSLVGGLVGHNGGELFNVDASGRVSAAASASVGGLVGSNAGSILSARSSSTVSGGGRSRIGGLVGENQIQGRIVSSMSEGTVSGDYYVSMGGLAGVNLGSIEYSGVSGKIDFKPQSHYGQIYGAQVGENRGVLGGNYVIGEAALLPPAGIDYGNIW</sequence>
<protein>
    <submittedName>
        <fullName evidence="6">Adhesive protein CupB5</fullName>
    </submittedName>
</protein>
<dbReference type="PROSITE" id="PS51257">
    <property type="entry name" value="PROKAR_LIPOPROTEIN"/>
    <property type="match status" value="1"/>
</dbReference>
<evidence type="ECO:0000313" key="7">
    <source>
        <dbReference type="Proteomes" id="UP000000653"/>
    </source>
</evidence>
<dbReference type="InterPro" id="IPR024973">
    <property type="entry name" value="ESPR"/>
</dbReference>
<dbReference type="PANTHER" id="PTHR12338">
    <property type="entry name" value="AUTOTRANSPORTER"/>
    <property type="match status" value="1"/>
</dbReference>
<comment type="subcellular location">
    <subcellularLocation>
        <location evidence="1">Secreted</location>
    </subcellularLocation>
</comment>
<dbReference type="BioCyc" id="PAER208963:G1G74-921-MONOMER"/>
<dbReference type="Pfam" id="PF05860">
    <property type="entry name" value="TPS"/>
    <property type="match status" value="1"/>
</dbReference>
<organism evidence="6 7">
    <name type="scientific">Pseudomonas aeruginosa (strain UCBPP-PA14)</name>
    <dbReference type="NCBI Taxonomy" id="208963"/>
    <lineage>
        <taxon>Bacteria</taxon>
        <taxon>Pseudomonadati</taxon>
        <taxon>Pseudomonadota</taxon>
        <taxon>Gammaproteobacteria</taxon>
        <taxon>Pseudomonadales</taxon>
        <taxon>Pseudomonadaceae</taxon>
        <taxon>Pseudomonas</taxon>
    </lineage>
</organism>
<reference evidence="6 7" key="1">
    <citation type="journal article" date="2006" name="Genome Biol.">
        <title>Genomic analysis reveals that Pseudomonas aeruginosa virulence is combinatorial.</title>
        <authorList>
            <person name="Lee D.G."/>
            <person name="Urbach J.M."/>
            <person name="Wu G."/>
            <person name="Liberati N.T."/>
            <person name="Feinbaum R.L."/>
            <person name="Miyata S."/>
            <person name="Diggins L.T."/>
            <person name="He J."/>
            <person name="Saucier M."/>
            <person name="Deziel E."/>
            <person name="Friedman L."/>
            <person name="Li L."/>
            <person name="Grills G."/>
            <person name="Montgomery K."/>
            <person name="Kucherlapati R."/>
            <person name="Rahme L.G."/>
            <person name="Ausubel F.M."/>
        </authorList>
    </citation>
    <scope>NUCLEOTIDE SEQUENCE [LARGE SCALE GENOMIC DNA]</scope>
    <source>
        <strain evidence="6 7">UCBPP-PA14</strain>
    </source>
</reference>
<dbReference type="HOGENOM" id="CLU_004995_0_0_6"/>
<keyword evidence="2" id="KW-0964">Secreted</keyword>
<evidence type="ECO:0000256" key="4">
    <source>
        <dbReference type="SAM" id="Phobius"/>
    </source>
</evidence>
<dbReference type="EMBL" id="CP000438">
    <property type="protein sequence ID" value="ABJ13354.1"/>
    <property type="molecule type" value="Genomic_DNA"/>
</dbReference>